<comment type="caution">
    <text evidence="1">The sequence shown here is derived from an EMBL/GenBank/DDBJ whole genome shotgun (WGS) entry which is preliminary data.</text>
</comment>
<dbReference type="AlphaFoldDB" id="A0AAP8HTA8"/>
<sequence length="27" mass="3511">MLQYWFQQADKETQKRFLRWANKQPIR</sequence>
<evidence type="ECO:0000313" key="2">
    <source>
        <dbReference type="Proteomes" id="UP000233549"/>
    </source>
</evidence>
<accession>A0AAP8HTA8</accession>
<evidence type="ECO:0000313" key="1">
    <source>
        <dbReference type="EMBL" id="PKD78281.1"/>
    </source>
</evidence>
<gene>
    <name evidence="1" type="ORF">CWS33_31095</name>
</gene>
<dbReference type="EMBL" id="PITP01000808">
    <property type="protein sequence ID" value="PKD78281.1"/>
    <property type="molecule type" value="Genomic_DNA"/>
</dbReference>
<proteinExistence type="predicted"/>
<dbReference type="Pfam" id="PF09829">
    <property type="entry name" value="DUF2057"/>
    <property type="match status" value="1"/>
</dbReference>
<dbReference type="InterPro" id="IPR018635">
    <property type="entry name" value="UPF0319"/>
</dbReference>
<feature type="non-terminal residue" evidence="1">
    <location>
        <position position="1"/>
    </location>
</feature>
<dbReference type="RefSeq" id="WP_141086392.1">
    <property type="nucleotide sequence ID" value="NZ_PITP01000808.1"/>
</dbReference>
<protein>
    <submittedName>
        <fullName evidence="1">Uncharacterized protein</fullName>
    </submittedName>
</protein>
<organism evidence="1 2">
    <name type="scientific">Escherichia coli</name>
    <dbReference type="NCBI Taxonomy" id="562"/>
    <lineage>
        <taxon>Bacteria</taxon>
        <taxon>Pseudomonadati</taxon>
        <taxon>Pseudomonadota</taxon>
        <taxon>Gammaproteobacteria</taxon>
        <taxon>Enterobacterales</taxon>
        <taxon>Enterobacteriaceae</taxon>
        <taxon>Escherichia</taxon>
    </lineage>
</organism>
<name>A0AAP8HTA8_ECOLX</name>
<reference evidence="1 2" key="1">
    <citation type="submission" date="2017-12" db="EMBL/GenBank/DDBJ databases">
        <title>Rapid rising of carbapenem-resistant Enterobacteriaceae(CRE) and emergence of colistin resistance genemcr-1 in CRE in the hospital of Henan, China.</title>
        <authorList>
            <person name="Sun Q."/>
            <person name="Zhang R."/>
            <person name="Li Y."/>
            <person name="Shen Y."/>
            <person name="Zhang Y."/>
            <person name="Yang J."/>
            <person name="Shu L."/>
            <person name="Zhou H."/>
            <person name="Wang Y."/>
            <person name="Wang B."/>
            <person name="Shen Z."/>
        </authorList>
    </citation>
    <scope>NUCLEOTIDE SEQUENCE [LARGE SCALE GENOMIC DNA]</scope>
    <source>
        <strain evidence="1 2">3512</strain>
    </source>
</reference>
<dbReference type="Proteomes" id="UP000233549">
    <property type="component" value="Unassembled WGS sequence"/>
</dbReference>